<dbReference type="InterPro" id="IPR040240">
    <property type="entry name" value="TAF1"/>
</dbReference>
<gene>
    <name evidence="4" type="primary">TAF1_3</name>
    <name evidence="4" type="ORF">CFP56_021623</name>
</gene>
<dbReference type="Pfam" id="PF12157">
    <property type="entry name" value="DUF3591"/>
    <property type="match status" value="1"/>
</dbReference>
<evidence type="ECO:0000313" key="4">
    <source>
        <dbReference type="EMBL" id="KAK7837154.1"/>
    </source>
</evidence>
<dbReference type="InterPro" id="IPR022591">
    <property type="entry name" value="TAF1_HAT_dom"/>
</dbReference>
<accession>A0AAW0KCV8</accession>
<evidence type="ECO:0000313" key="5">
    <source>
        <dbReference type="Proteomes" id="UP000237347"/>
    </source>
</evidence>
<sequence>MSRLPDEAIVLAAASHIERELQITPWSLSSNFFACVVQGKENIERMEITGVGDPSGRGLGFSYVRTVPKAPMSSAMMKKKTVTGRGGATVTGTDADLRRLSMEAAREVLPSPFYFPVSTKKNLITAQSSIFCIPEVLLKFDVCEEEIAKLTRWHRIAMIRKLSSEQAASGIQIDPTTISKYARGQRMSFLQLQQQTREKCQEIWERQVQSLSALDRENESDSEGNSDLDSFAGDLENLLDAEECEEEVGNYESKHDKADGVKGLKMRRRPSIAQAEEENEDEAAEAAELCRLLMEDDEAERRKKKKTKVVREETGLALGLQPSFGFENTNRIKQIVSTAQPDGSYSSKEIFNKDMKEVENVIAKKGKYGKVKALTKKNDITSVGLVSKKIKISGDKVKASDLIHLCFFILGGITR</sequence>
<name>A0AAW0KCV8_QUESU</name>
<dbReference type="GO" id="GO:0004402">
    <property type="term" value="F:histone acetyltransferase activity"/>
    <property type="evidence" value="ECO:0007669"/>
    <property type="project" value="InterPro"/>
</dbReference>
<dbReference type="EMBL" id="PKMF04000335">
    <property type="protein sequence ID" value="KAK7837154.1"/>
    <property type="molecule type" value="Genomic_DNA"/>
</dbReference>
<dbReference type="GO" id="GO:0017025">
    <property type="term" value="F:TBP-class protein binding"/>
    <property type="evidence" value="ECO:0007669"/>
    <property type="project" value="InterPro"/>
</dbReference>
<dbReference type="GO" id="GO:0016251">
    <property type="term" value="F:RNA polymerase II general transcription initiation factor activity"/>
    <property type="evidence" value="ECO:0007669"/>
    <property type="project" value="InterPro"/>
</dbReference>
<evidence type="ECO:0000256" key="1">
    <source>
        <dbReference type="ARBA" id="ARBA00004123"/>
    </source>
</evidence>
<proteinExistence type="predicted"/>
<reference evidence="4 5" key="1">
    <citation type="journal article" date="2018" name="Sci. Data">
        <title>The draft genome sequence of cork oak.</title>
        <authorList>
            <person name="Ramos A.M."/>
            <person name="Usie A."/>
            <person name="Barbosa P."/>
            <person name="Barros P.M."/>
            <person name="Capote T."/>
            <person name="Chaves I."/>
            <person name="Simoes F."/>
            <person name="Abreu I."/>
            <person name="Carrasquinho I."/>
            <person name="Faro C."/>
            <person name="Guimaraes J.B."/>
            <person name="Mendonca D."/>
            <person name="Nobrega F."/>
            <person name="Rodrigues L."/>
            <person name="Saibo N.J.M."/>
            <person name="Varela M.C."/>
            <person name="Egas C."/>
            <person name="Matos J."/>
            <person name="Miguel C.M."/>
            <person name="Oliveira M.M."/>
            <person name="Ricardo C.P."/>
            <person name="Goncalves S."/>
        </authorList>
    </citation>
    <scope>NUCLEOTIDE SEQUENCE [LARGE SCALE GENOMIC DNA]</scope>
    <source>
        <strain evidence="5">cv. HL8</strain>
    </source>
</reference>
<evidence type="ECO:0000256" key="2">
    <source>
        <dbReference type="ARBA" id="ARBA00023242"/>
    </source>
</evidence>
<dbReference type="PANTHER" id="PTHR13900:SF0">
    <property type="entry name" value="TRANSCRIPTION INITIATION FACTOR TFIID SUBUNIT 1"/>
    <property type="match status" value="1"/>
</dbReference>
<keyword evidence="2" id="KW-0539">Nucleus</keyword>
<protein>
    <submittedName>
        <fullName evidence="4">Transcription initiation factor tfiid subunit 1</fullName>
    </submittedName>
</protein>
<evidence type="ECO:0000259" key="3">
    <source>
        <dbReference type="Pfam" id="PF12157"/>
    </source>
</evidence>
<dbReference type="GO" id="GO:0005669">
    <property type="term" value="C:transcription factor TFIID complex"/>
    <property type="evidence" value="ECO:0007669"/>
    <property type="project" value="InterPro"/>
</dbReference>
<dbReference type="GO" id="GO:0051123">
    <property type="term" value="P:RNA polymerase II preinitiation complex assembly"/>
    <property type="evidence" value="ECO:0007669"/>
    <property type="project" value="TreeGrafter"/>
</dbReference>
<dbReference type="PANTHER" id="PTHR13900">
    <property type="entry name" value="TRANSCRIPTION INITIATION FACTOR TFIID"/>
    <property type="match status" value="1"/>
</dbReference>
<keyword evidence="5" id="KW-1185">Reference proteome</keyword>
<comment type="caution">
    <text evidence="4">The sequence shown here is derived from an EMBL/GenBank/DDBJ whole genome shotgun (WGS) entry which is preliminary data.</text>
</comment>
<organism evidence="4 5">
    <name type="scientific">Quercus suber</name>
    <name type="common">Cork oak</name>
    <dbReference type="NCBI Taxonomy" id="58331"/>
    <lineage>
        <taxon>Eukaryota</taxon>
        <taxon>Viridiplantae</taxon>
        <taxon>Streptophyta</taxon>
        <taxon>Embryophyta</taxon>
        <taxon>Tracheophyta</taxon>
        <taxon>Spermatophyta</taxon>
        <taxon>Magnoliopsida</taxon>
        <taxon>eudicotyledons</taxon>
        <taxon>Gunneridae</taxon>
        <taxon>Pentapetalae</taxon>
        <taxon>rosids</taxon>
        <taxon>fabids</taxon>
        <taxon>Fagales</taxon>
        <taxon>Fagaceae</taxon>
        <taxon>Quercus</taxon>
    </lineage>
</organism>
<dbReference type="AlphaFoldDB" id="A0AAW0KCV8"/>
<dbReference type="Proteomes" id="UP000237347">
    <property type="component" value="Unassembled WGS sequence"/>
</dbReference>
<comment type="subcellular location">
    <subcellularLocation>
        <location evidence="1">Nucleus</location>
    </subcellularLocation>
</comment>
<feature type="domain" description="Transcription initiation factor TFIID subunit 1 histone acetyltransferase" evidence="3">
    <location>
        <begin position="13"/>
        <end position="85"/>
    </location>
</feature>